<feature type="signal peptide" evidence="1">
    <location>
        <begin position="1"/>
        <end position="17"/>
    </location>
</feature>
<name>A0A8K0TKG4_9PEZI</name>
<evidence type="ECO:0000313" key="3">
    <source>
        <dbReference type="EMBL" id="KAH7361881.1"/>
    </source>
</evidence>
<evidence type="ECO:0000313" key="4">
    <source>
        <dbReference type="Proteomes" id="UP000813385"/>
    </source>
</evidence>
<sequence>MKTSTLLLPLYPLLGLAATIKNREPAANAAVDVVTYHPYTPGGRTQYCGDTAVFKVTTMANSPLVADCSALAKHFVPILGYYTLDIPANDDGIKWHPVASLGTCTFAIRTKTEAAAIKLDVGTNDISYQTGSALYLAKDGKLEVGGGVWCFAKGRHQGVDWKLIKTEK</sequence>
<dbReference type="Pfam" id="PF14856">
    <property type="entry name" value="Hce2"/>
    <property type="match status" value="1"/>
</dbReference>
<organism evidence="3 4">
    <name type="scientific">Plectosphaerella cucumerina</name>
    <dbReference type="NCBI Taxonomy" id="40658"/>
    <lineage>
        <taxon>Eukaryota</taxon>
        <taxon>Fungi</taxon>
        <taxon>Dikarya</taxon>
        <taxon>Ascomycota</taxon>
        <taxon>Pezizomycotina</taxon>
        <taxon>Sordariomycetes</taxon>
        <taxon>Hypocreomycetidae</taxon>
        <taxon>Glomerellales</taxon>
        <taxon>Plectosphaerellaceae</taxon>
        <taxon>Plectosphaerella</taxon>
    </lineage>
</organism>
<comment type="caution">
    <text evidence="3">The sequence shown here is derived from an EMBL/GenBank/DDBJ whole genome shotgun (WGS) entry which is preliminary data.</text>
</comment>
<gene>
    <name evidence="3" type="ORF">B0T11DRAFT_351771</name>
</gene>
<dbReference type="InterPro" id="IPR029226">
    <property type="entry name" value="Ecp2-like"/>
</dbReference>
<dbReference type="OrthoDB" id="4829822at2759"/>
<keyword evidence="4" id="KW-1185">Reference proteome</keyword>
<dbReference type="Proteomes" id="UP000813385">
    <property type="component" value="Unassembled WGS sequence"/>
</dbReference>
<feature type="domain" description="Ecp2 effector protein-like" evidence="2">
    <location>
        <begin position="47"/>
        <end position="150"/>
    </location>
</feature>
<accession>A0A8K0TKG4</accession>
<reference evidence="3" key="1">
    <citation type="journal article" date="2021" name="Nat. Commun.">
        <title>Genetic determinants of endophytism in the Arabidopsis root mycobiome.</title>
        <authorList>
            <person name="Mesny F."/>
            <person name="Miyauchi S."/>
            <person name="Thiergart T."/>
            <person name="Pickel B."/>
            <person name="Atanasova L."/>
            <person name="Karlsson M."/>
            <person name="Huettel B."/>
            <person name="Barry K.W."/>
            <person name="Haridas S."/>
            <person name="Chen C."/>
            <person name="Bauer D."/>
            <person name="Andreopoulos W."/>
            <person name="Pangilinan J."/>
            <person name="LaButti K."/>
            <person name="Riley R."/>
            <person name="Lipzen A."/>
            <person name="Clum A."/>
            <person name="Drula E."/>
            <person name="Henrissat B."/>
            <person name="Kohler A."/>
            <person name="Grigoriev I.V."/>
            <person name="Martin F.M."/>
            <person name="Hacquard S."/>
        </authorList>
    </citation>
    <scope>NUCLEOTIDE SEQUENCE</scope>
    <source>
        <strain evidence="3">MPI-CAGE-AT-0016</strain>
    </source>
</reference>
<feature type="chain" id="PRO_5035450808" description="Ecp2 effector protein-like domain-containing protein" evidence="1">
    <location>
        <begin position="18"/>
        <end position="168"/>
    </location>
</feature>
<keyword evidence="1" id="KW-0732">Signal</keyword>
<evidence type="ECO:0000256" key="1">
    <source>
        <dbReference type="SAM" id="SignalP"/>
    </source>
</evidence>
<proteinExistence type="predicted"/>
<protein>
    <recommendedName>
        <fullName evidence="2">Ecp2 effector protein-like domain-containing protein</fullName>
    </recommendedName>
</protein>
<evidence type="ECO:0000259" key="2">
    <source>
        <dbReference type="Pfam" id="PF14856"/>
    </source>
</evidence>
<dbReference type="AlphaFoldDB" id="A0A8K0TKG4"/>
<dbReference type="EMBL" id="JAGPXD010000003">
    <property type="protein sequence ID" value="KAH7361881.1"/>
    <property type="molecule type" value="Genomic_DNA"/>
</dbReference>